<dbReference type="EMBL" id="BARU01014628">
    <property type="protein sequence ID" value="GAH34963.1"/>
    <property type="molecule type" value="Genomic_DNA"/>
</dbReference>
<reference evidence="2" key="1">
    <citation type="journal article" date="2014" name="Front. Microbiol.">
        <title>High frequency of phylogenetically diverse reductive dehalogenase-homologous genes in deep subseafloor sedimentary metagenomes.</title>
        <authorList>
            <person name="Kawai M."/>
            <person name="Futagami T."/>
            <person name="Toyoda A."/>
            <person name="Takaki Y."/>
            <person name="Nishi S."/>
            <person name="Hori S."/>
            <person name="Arai W."/>
            <person name="Tsubouchi T."/>
            <person name="Morono Y."/>
            <person name="Uchiyama I."/>
            <person name="Ito T."/>
            <person name="Fujiyama A."/>
            <person name="Inagaki F."/>
            <person name="Takami H."/>
        </authorList>
    </citation>
    <scope>NUCLEOTIDE SEQUENCE</scope>
    <source>
        <strain evidence="2">Expedition CK06-06</strain>
    </source>
</reference>
<feature type="non-terminal residue" evidence="2">
    <location>
        <position position="1"/>
    </location>
</feature>
<keyword evidence="1" id="KW-0472">Membrane</keyword>
<keyword evidence="1" id="KW-0812">Transmembrane</keyword>
<comment type="caution">
    <text evidence="2">The sequence shown here is derived from an EMBL/GenBank/DDBJ whole genome shotgun (WGS) entry which is preliminary data.</text>
</comment>
<accession>X1GPR2</accession>
<evidence type="ECO:0000313" key="2">
    <source>
        <dbReference type="EMBL" id="GAH34963.1"/>
    </source>
</evidence>
<feature type="transmembrane region" description="Helical" evidence="1">
    <location>
        <begin position="21"/>
        <end position="37"/>
    </location>
</feature>
<evidence type="ECO:0000256" key="1">
    <source>
        <dbReference type="SAM" id="Phobius"/>
    </source>
</evidence>
<dbReference type="AlphaFoldDB" id="X1GPR2"/>
<name>X1GPR2_9ZZZZ</name>
<protein>
    <submittedName>
        <fullName evidence="2">Uncharacterized protein</fullName>
    </submittedName>
</protein>
<organism evidence="2">
    <name type="scientific">marine sediment metagenome</name>
    <dbReference type="NCBI Taxonomy" id="412755"/>
    <lineage>
        <taxon>unclassified sequences</taxon>
        <taxon>metagenomes</taxon>
        <taxon>ecological metagenomes</taxon>
    </lineage>
</organism>
<proteinExistence type="predicted"/>
<keyword evidence="1" id="KW-1133">Transmembrane helix</keyword>
<sequence length="38" mass="4296">FSTPTLIAPKRNEDLDMLSKSKFLLVALIFLVLTFLSL</sequence>
<gene>
    <name evidence="2" type="ORF">S03H2_25699</name>
</gene>